<proteinExistence type="predicted"/>
<reference evidence="2 3" key="1">
    <citation type="journal article" date="2019" name="Int. J. Syst. Evol. Microbiol.">
        <title>The Global Catalogue of Microorganisms (GCM) 10K type strain sequencing project: providing services to taxonomists for standard genome sequencing and annotation.</title>
        <authorList>
            <consortium name="The Broad Institute Genomics Platform"/>
            <consortium name="The Broad Institute Genome Sequencing Center for Infectious Disease"/>
            <person name="Wu L."/>
            <person name="Ma J."/>
        </authorList>
    </citation>
    <scope>NUCLEOTIDE SEQUENCE [LARGE SCALE GENOMIC DNA]</scope>
    <source>
        <strain evidence="2 3">JCM 16022</strain>
    </source>
</reference>
<dbReference type="PROSITE" id="PS51186">
    <property type="entry name" value="GNAT"/>
    <property type="match status" value="1"/>
</dbReference>
<dbReference type="EMBL" id="BAAAQR010000002">
    <property type="protein sequence ID" value="GAA2140583.1"/>
    <property type="molecule type" value="Genomic_DNA"/>
</dbReference>
<accession>A0ABN2ZDL2</accession>
<keyword evidence="3" id="KW-1185">Reference proteome</keyword>
<dbReference type="PANTHER" id="PTHR43792">
    <property type="entry name" value="GNAT FAMILY, PUTATIVE (AFU_ORTHOLOGUE AFUA_3G00765)-RELATED-RELATED"/>
    <property type="match status" value="1"/>
</dbReference>
<feature type="domain" description="N-acetyltransferase" evidence="1">
    <location>
        <begin position="12"/>
        <end position="170"/>
    </location>
</feature>
<dbReference type="InterPro" id="IPR016181">
    <property type="entry name" value="Acyl_CoA_acyltransferase"/>
</dbReference>
<dbReference type="SUPFAM" id="SSF55729">
    <property type="entry name" value="Acyl-CoA N-acyltransferases (Nat)"/>
    <property type="match status" value="1"/>
</dbReference>
<dbReference type="InterPro" id="IPR051531">
    <property type="entry name" value="N-acetyltransferase"/>
</dbReference>
<dbReference type="RefSeq" id="WP_344148601.1">
    <property type="nucleotide sequence ID" value="NZ_BAAAQR010000002.1"/>
</dbReference>
<protein>
    <recommendedName>
        <fullName evidence="1">N-acetyltransferase domain-containing protein</fullName>
    </recommendedName>
</protein>
<evidence type="ECO:0000313" key="3">
    <source>
        <dbReference type="Proteomes" id="UP001501771"/>
    </source>
</evidence>
<name>A0ABN2ZDL2_9ACTN</name>
<dbReference type="InterPro" id="IPR000182">
    <property type="entry name" value="GNAT_dom"/>
</dbReference>
<sequence>MSLPPEVTTLRLRLPLVTTAERDDMLAGRRRPEWHADYPREDDRDAVTMLRDGAGDGAGDGTDPWGPRHIVRAVDGLVVGSIGFFGPPEAVDGTPETEVGYGLVADARGHGAATEALRGLLAVTDRGGVRVRASVLPDNTASIRVLAKCGFTELRGANEDGELVMARPVPTP</sequence>
<evidence type="ECO:0000259" key="1">
    <source>
        <dbReference type="PROSITE" id="PS51186"/>
    </source>
</evidence>
<dbReference type="Proteomes" id="UP001501771">
    <property type="component" value="Unassembled WGS sequence"/>
</dbReference>
<dbReference type="Gene3D" id="3.40.630.30">
    <property type="match status" value="1"/>
</dbReference>
<dbReference type="PANTHER" id="PTHR43792:SF13">
    <property type="entry name" value="ACETYLTRANSFERASE"/>
    <property type="match status" value="1"/>
</dbReference>
<organism evidence="2 3">
    <name type="scientific">Nocardioides koreensis</name>
    <dbReference type="NCBI Taxonomy" id="433651"/>
    <lineage>
        <taxon>Bacteria</taxon>
        <taxon>Bacillati</taxon>
        <taxon>Actinomycetota</taxon>
        <taxon>Actinomycetes</taxon>
        <taxon>Propionibacteriales</taxon>
        <taxon>Nocardioidaceae</taxon>
        <taxon>Nocardioides</taxon>
    </lineage>
</organism>
<evidence type="ECO:0000313" key="2">
    <source>
        <dbReference type="EMBL" id="GAA2140583.1"/>
    </source>
</evidence>
<comment type="caution">
    <text evidence="2">The sequence shown here is derived from an EMBL/GenBank/DDBJ whole genome shotgun (WGS) entry which is preliminary data.</text>
</comment>
<dbReference type="Pfam" id="PF13302">
    <property type="entry name" value="Acetyltransf_3"/>
    <property type="match status" value="1"/>
</dbReference>
<gene>
    <name evidence="2" type="ORF">GCM10009844_10320</name>
</gene>